<accession>A0AAN4HB26</accession>
<organism evidence="1 2">
    <name type="scientific">Bacillus thuringiensis T01-328</name>
    <dbReference type="NCBI Taxonomy" id="1324966"/>
    <lineage>
        <taxon>Bacteria</taxon>
        <taxon>Bacillati</taxon>
        <taxon>Bacillota</taxon>
        <taxon>Bacilli</taxon>
        <taxon>Bacillales</taxon>
        <taxon>Bacillaceae</taxon>
        <taxon>Bacillus</taxon>
        <taxon>Bacillus cereus group</taxon>
    </lineage>
</organism>
<evidence type="ECO:0000313" key="2">
    <source>
        <dbReference type="Proteomes" id="UP000013487"/>
    </source>
</evidence>
<dbReference type="Proteomes" id="UP000013487">
    <property type="component" value="Unassembled WGS sequence"/>
</dbReference>
<protein>
    <submittedName>
        <fullName evidence="1">Uncharacterized protein</fullName>
    </submittedName>
</protein>
<sequence>MHKAEYIECPHCKHIHDNYDDYLDVGDLGGNFEMHCESCKEQLKVDFYSVFWFETKKK</sequence>
<reference evidence="1 2" key="1">
    <citation type="journal article" date="2013" name="Genome Announc.">
        <title>Draft Genome Sequence of Bacillus thuringiensis var. thuringiensis Strain T01-328, a Brazilian Isolate That Produces a Soluble Pesticide Protein, Cry1Ia.</title>
        <authorList>
            <person name="Varani A.M."/>
            <person name="Lemos M.V."/>
            <person name="Fernandes C.C."/>
            <person name="Lemos E.G."/>
            <person name="Alves E.C."/>
            <person name="Desiderio J.A."/>
        </authorList>
    </citation>
    <scope>NUCLEOTIDE SEQUENCE [LARGE SCALE GENOMIC DNA]</scope>
    <source>
        <strain evidence="1 2">T01-328</strain>
    </source>
</reference>
<name>A0AAN4HB26_BACTU</name>
<gene>
    <name evidence="1" type="ORF">BTCBT_007392</name>
</gene>
<evidence type="ECO:0000313" key="1">
    <source>
        <dbReference type="EMBL" id="ERH96471.1"/>
    </source>
</evidence>
<comment type="caution">
    <text evidence="1">The sequence shown here is derived from an EMBL/GenBank/DDBJ whole genome shotgun (WGS) entry which is preliminary data.</text>
</comment>
<dbReference type="AlphaFoldDB" id="A0AAN4HB26"/>
<proteinExistence type="predicted"/>
<dbReference type="EMBL" id="ARXZ02000092">
    <property type="protein sequence ID" value="ERH96471.1"/>
    <property type="molecule type" value="Genomic_DNA"/>
</dbReference>
<dbReference type="RefSeq" id="WP_000548492.1">
    <property type="nucleotide sequence ID" value="NZ_ARXZ02000092.1"/>
</dbReference>
<dbReference type="GeneID" id="67470984"/>